<protein>
    <submittedName>
        <fullName evidence="2">Uncharacterized protein</fullName>
    </submittedName>
</protein>
<reference evidence="2 3" key="1">
    <citation type="journal article" date="2018" name="Front. Microbiol.">
        <title>Adaptation of the Freshwater Bloom-Forming Cyanobacterium Microcystis aeruginosa to Brackish Water Is Driven by Recent Horizontal Transfer of Sucrose Genes.</title>
        <authorList>
            <person name="Tanabe Y."/>
            <person name="Hodoki Y."/>
            <person name="Sano T."/>
            <person name="Tada K."/>
            <person name="Watanabe M.M."/>
        </authorList>
    </citation>
    <scope>NUCLEOTIDE SEQUENCE [LARGE SCALE GENOMIC DNA]</scope>
    <source>
        <strain evidence="2 3">Sj</strain>
    </source>
</reference>
<dbReference type="AlphaFoldDB" id="A0A2Z6UHJ3"/>
<keyword evidence="1" id="KW-0812">Transmembrane</keyword>
<evidence type="ECO:0000313" key="3">
    <source>
        <dbReference type="Proteomes" id="UP000248272"/>
    </source>
</evidence>
<sequence length="98" mass="10972">MINLLGGSDGKKFFYEGVILPNGDIKTNWQLTPFMNLVVVTNYIFGFVLIFFGSDSAIADCVESLSGGQCLFYIQGKIEPRKLVERESYFASYEPNPT</sequence>
<name>A0A2Z6UHJ3_MICAE</name>
<gene>
    <name evidence="2" type="ORF">MSj_00711</name>
</gene>
<keyword evidence="1" id="KW-1133">Transmembrane helix</keyword>
<evidence type="ECO:0000313" key="2">
    <source>
        <dbReference type="EMBL" id="GBL09232.1"/>
    </source>
</evidence>
<dbReference type="Proteomes" id="UP000248272">
    <property type="component" value="Unassembled WGS sequence"/>
</dbReference>
<keyword evidence="1" id="KW-0472">Membrane</keyword>
<organism evidence="2 3">
    <name type="scientific">Microcystis aeruginosa Sj</name>
    <dbReference type="NCBI Taxonomy" id="1979544"/>
    <lineage>
        <taxon>Bacteria</taxon>
        <taxon>Bacillati</taxon>
        <taxon>Cyanobacteriota</taxon>
        <taxon>Cyanophyceae</taxon>
        <taxon>Oscillatoriophycideae</taxon>
        <taxon>Chroococcales</taxon>
        <taxon>Microcystaceae</taxon>
        <taxon>Microcystis</taxon>
    </lineage>
</organism>
<comment type="caution">
    <text evidence="2">The sequence shown here is derived from an EMBL/GenBank/DDBJ whole genome shotgun (WGS) entry which is preliminary data.</text>
</comment>
<dbReference type="EMBL" id="BDSG01000011">
    <property type="protein sequence ID" value="GBL09232.1"/>
    <property type="molecule type" value="Genomic_DNA"/>
</dbReference>
<evidence type="ECO:0000256" key="1">
    <source>
        <dbReference type="SAM" id="Phobius"/>
    </source>
</evidence>
<feature type="transmembrane region" description="Helical" evidence="1">
    <location>
        <begin position="34"/>
        <end position="52"/>
    </location>
</feature>
<proteinExistence type="predicted"/>
<accession>A0A2Z6UHJ3</accession>